<dbReference type="Proteomes" id="UP001157017">
    <property type="component" value="Unassembled WGS sequence"/>
</dbReference>
<name>A0ABQ6JD34_9ACTN</name>
<organism evidence="2 3">
    <name type="scientific">Angustibacter aerolatus</name>
    <dbReference type="NCBI Taxonomy" id="1162965"/>
    <lineage>
        <taxon>Bacteria</taxon>
        <taxon>Bacillati</taxon>
        <taxon>Actinomycetota</taxon>
        <taxon>Actinomycetes</taxon>
        <taxon>Kineosporiales</taxon>
        <taxon>Kineosporiaceae</taxon>
    </lineage>
</organism>
<keyword evidence="3" id="KW-1185">Reference proteome</keyword>
<feature type="compositionally biased region" description="Basic and acidic residues" evidence="1">
    <location>
        <begin position="21"/>
        <end position="55"/>
    </location>
</feature>
<gene>
    <name evidence="2" type="ORF">GCM10025868_13470</name>
</gene>
<protein>
    <submittedName>
        <fullName evidence="2">Uncharacterized protein</fullName>
    </submittedName>
</protein>
<proteinExistence type="predicted"/>
<evidence type="ECO:0000256" key="1">
    <source>
        <dbReference type="SAM" id="MobiDB-lite"/>
    </source>
</evidence>
<feature type="region of interest" description="Disordered" evidence="1">
    <location>
        <begin position="1"/>
        <end position="55"/>
    </location>
</feature>
<feature type="compositionally biased region" description="Basic and acidic residues" evidence="1">
    <location>
        <begin position="131"/>
        <end position="141"/>
    </location>
</feature>
<evidence type="ECO:0000313" key="2">
    <source>
        <dbReference type="EMBL" id="GMA86097.1"/>
    </source>
</evidence>
<sequence>MPASLLGDVGHHEPGGVGRCRGADVGDEVEQRGVDLVADRADHRGAGRDDRPHEGLVAERQQVLERAAAAGDDDHVDVRVAVELLQRRCHLGHGVRSLDGDLSHGEADGRPPAAGVLDDVALGGAGPAADQADHLGQERQRALAVGGEQALGGQHPLEVLDAGEQARRRPPGGSRRPAG</sequence>
<comment type="caution">
    <text evidence="2">The sequence shown here is derived from an EMBL/GenBank/DDBJ whole genome shotgun (WGS) entry which is preliminary data.</text>
</comment>
<accession>A0ABQ6JD34</accession>
<feature type="compositionally biased region" description="Basic and acidic residues" evidence="1">
    <location>
        <begin position="96"/>
        <end position="109"/>
    </location>
</feature>
<reference evidence="3" key="1">
    <citation type="journal article" date="2019" name="Int. J. Syst. Evol. Microbiol.">
        <title>The Global Catalogue of Microorganisms (GCM) 10K type strain sequencing project: providing services to taxonomists for standard genome sequencing and annotation.</title>
        <authorList>
            <consortium name="The Broad Institute Genomics Platform"/>
            <consortium name="The Broad Institute Genome Sequencing Center for Infectious Disease"/>
            <person name="Wu L."/>
            <person name="Ma J."/>
        </authorList>
    </citation>
    <scope>NUCLEOTIDE SEQUENCE [LARGE SCALE GENOMIC DNA]</scope>
    <source>
        <strain evidence="3">NBRC 108730</strain>
    </source>
</reference>
<dbReference type="EMBL" id="BSUZ01000001">
    <property type="protein sequence ID" value="GMA86097.1"/>
    <property type="molecule type" value="Genomic_DNA"/>
</dbReference>
<evidence type="ECO:0000313" key="3">
    <source>
        <dbReference type="Proteomes" id="UP001157017"/>
    </source>
</evidence>
<feature type="region of interest" description="Disordered" evidence="1">
    <location>
        <begin position="94"/>
        <end position="179"/>
    </location>
</feature>